<sequence>MQIETYRDRAKVMEEEVRRMKGQSHWTYLNLLRTFNALDRYVSCEGVNANRNDSLHATALAFRLLRQHGHEVSQHVFNKFKDEKGNFMESLGKDIKGMLSLYEASHFAFEGEIIMDEAKAFAKLHLKDHIQNTRECQAEQAKHALELPSIRRAQRLDAPWSIEAYSRSEDANQVLLQLAAIDFNMVQSILQGDIRDVSRWWRVGMIFEPQYSYARKELTKLVTFITIVDDVYDVHGTVDELELFTDAVQRWDGT</sequence>
<dbReference type="InterPro" id="IPR050148">
    <property type="entry name" value="Terpene_synthase-like"/>
</dbReference>
<feature type="domain" description="Terpene synthase N-terminal" evidence="4">
    <location>
        <begin position="37"/>
        <end position="145"/>
    </location>
</feature>
<protein>
    <submittedName>
        <fullName evidence="6">Uncharacterized protein</fullName>
    </submittedName>
</protein>
<dbReference type="PANTHER" id="PTHR31225">
    <property type="entry name" value="OS04G0344100 PROTEIN-RELATED"/>
    <property type="match status" value="1"/>
</dbReference>
<dbReference type="InterPro" id="IPR001906">
    <property type="entry name" value="Terpene_synth_N"/>
</dbReference>
<gene>
    <name evidence="6" type="ORF">K2173_018694</name>
</gene>
<reference evidence="6 7" key="1">
    <citation type="submission" date="2021-09" db="EMBL/GenBank/DDBJ databases">
        <title>Genomic insights and catalytic innovation underlie evolution of tropane alkaloids biosynthesis.</title>
        <authorList>
            <person name="Wang Y.-J."/>
            <person name="Tian T."/>
            <person name="Huang J.-P."/>
            <person name="Huang S.-X."/>
        </authorList>
    </citation>
    <scope>NUCLEOTIDE SEQUENCE [LARGE SCALE GENOMIC DNA]</scope>
    <source>
        <strain evidence="6">KIB-2018</strain>
        <tissue evidence="6">Leaf</tissue>
    </source>
</reference>
<evidence type="ECO:0000313" key="7">
    <source>
        <dbReference type="Proteomes" id="UP001159364"/>
    </source>
</evidence>
<evidence type="ECO:0000256" key="2">
    <source>
        <dbReference type="ARBA" id="ARBA00022723"/>
    </source>
</evidence>
<keyword evidence="2" id="KW-0479">Metal-binding</keyword>
<evidence type="ECO:0000256" key="1">
    <source>
        <dbReference type="ARBA" id="ARBA00001946"/>
    </source>
</evidence>
<proteinExistence type="predicted"/>
<dbReference type="InterPro" id="IPR008949">
    <property type="entry name" value="Isoprenoid_synthase_dom_sf"/>
</dbReference>
<keyword evidence="3" id="KW-0460">Magnesium</keyword>
<dbReference type="GO" id="GO:0010333">
    <property type="term" value="F:terpene synthase activity"/>
    <property type="evidence" value="ECO:0007669"/>
    <property type="project" value="InterPro"/>
</dbReference>
<keyword evidence="7" id="KW-1185">Reference proteome</keyword>
<dbReference type="EMBL" id="JAIWQS010000012">
    <property type="protein sequence ID" value="KAJ8749220.1"/>
    <property type="molecule type" value="Genomic_DNA"/>
</dbReference>
<dbReference type="InterPro" id="IPR005630">
    <property type="entry name" value="Terpene_synthase_metal-bd"/>
</dbReference>
<dbReference type="InterPro" id="IPR008930">
    <property type="entry name" value="Terpenoid_cyclase/PrenylTrfase"/>
</dbReference>
<dbReference type="SUPFAM" id="SSF48576">
    <property type="entry name" value="Terpenoid synthases"/>
    <property type="match status" value="1"/>
</dbReference>
<dbReference type="AlphaFoldDB" id="A0AAV8SB56"/>
<dbReference type="SUPFAM" id="SSF48239">
    <property type="entry name" value="Terpenoid cyclases/Protein prenyltransferases"/>
    <property type="match status" value="1"/>
</dbReference>
<comment type="cofactor">
    <cofactor evidence="1">
        <name>Mg(2+)</name>
        <dbReference type="ChEBI" id="CHEBI:18420"/>
    </cofactor>
</comment>
<name>A0AAV8SB56_9ROSI</name>
<dbReference type="Pfam" id="PF03936">
    <property type="entry name" value="Terpene_synth_C"/>
    <property type="match status" value="1"/>
</dbReference>
<dbReference type="Gene3D" id="1.50.10.130">
    <property type="entry name" value="Terpene synthase, N-terminal domain"/>
    <property type="match status" value="1"/>
</dbReference>
<organism evidence="6 7">
    <name type="scientific">Erythroxylum novogranatense</name>
    <dbReference type="NCBI Taxonomy" id="1862640"/>
    <lineage>
        <taxon>Eukaryota</taxon>
        <taxon>Viridiplantae</taxon>
        <taxon>Streptophyta</taxon>
        <taxon>Embryophyta</taxon>
        <taxon>Tracheophyta</taxon>
        <taxon>Spermatophyta</taxon>
        <taxon>Magnoliopsida</taxon>
        <taxon>eudicotyledons</taxon>
        <taxon>Gunneridae</taxon>
        <taxon>Pentapetalae</taxon>
        <taxon>rosids</taxon>
        <taxon>fabids</taxon>
        <taxon>Malpighiales</taxon>
        <taxon>Erythroxylaceae</taxon>
        <taxon>Erythroxylum</taxon>
    </lineage>
</organism>
<dbReference type="Gene3D" id="1.10.600.10">
    <property type="entry name" value="Farnesyl Diphosphate Synthase"/>
    <property type="match status" value="2"/>
</dbReference>
<accession>A0AAV8SB56</accession>
<dbReference type="GO" id="GO:0016114">
    <property type="term" value="P:terpenoid biosynthetic process"/>
    <property type="evidence" value="ECO:0007669"/>
    <property type="project" value="InterPro"/>
</dbReference>
<feature type="domain" description="Terpene synthase metal-binding" evidence="5">
    <location>
        <begin position="200"/>
        <end position="252"/>
    </location>
</feature>
<evidence type="ECO:0000313" key="6">
    <source>
        <dbReference type="EMBL" id="KAJ8749220.1"/>
    </source>
</evidence>
<evidence type="ECO:0000259" key="4">
    <source>
        <dbReference type="Pfam" id="PF01397"/>
    </source>
</evidence>
<dbReference type="PANTHER" id="PTHR31225:SF252">
    <property type="entry name" value="TERPENE SYNTHASE 12-RELATED"/>
    <property type="match status" value="1"/>
</dbReference>
<dbReference type="Proteomes" id="UP001159364">
    <property type="component" value="Linkage Group LG12"/>
</dbReference>
<evidence type="ECO:0000259" key="5">
    <source>
        <dbReference type="Pfam" id="PF03936"/>
    </source>
</evidence>
<dbReference type="InterPro" id="IPR036965">
    <property type="entry name" value="Terpene_synth_N_sf"/>
</dbReference>
<dbReference type="Pfam" id="PF01397">
    <property type="entry name" value="Terpene_synth"/>
    <property type="match status" value="1"/>
</dbReference>
<dbReference type="GO" id="GO:0000287">
    <property type="term" value="F:magnesium ion binding"/>
    <property type="evidence" value="ECO:0007669"/>
    <property type="project" value="InterPro"/>
</dbReference>
<comment type="caution">
    <text evidence="6">The sequence shown here is derived from an EMBL/GenBank/DDBJ whole genome shotgun (WGS) entry which is preliminary data.</text>
</comment>
<evidence type="ECO:0000256" key="3">
    <source>
        <dbReference type="ARBA" id="ARBA00022842"/>
    </source>
</evidence>